<dbReference type="Proteomes" id="UP000479639">
    <property type="component" value="Unassembled WGS sequence"/>
</dbReference>
<feature type="domain" description="HTH luxR-type" evidence="5">
    <location>
        <begin position="415"/>
        <end position="480"/>
    </location>
</feature>
<feature type="transmembrane region" description="Helical" evidence="4">
    <location>
        <begin position="173"/>
        <end position="195"/>
    </location>
</feature>
<feature type="transmembrane region" description="Helical" evidence="4">
    <location>
        <begin position="273"/>
        <end position="291"/>
    </location>
</feature>
<name>A0A7C8BTH2_9ACTN</name>
<keyword evidence="7" id="KW-1185">Reference proteome</keyword>
<dbReference type="PANTHER" id="PTHR44688">
    <property type="entry name" value="DNA-BINDING TRANSCRIPTIONAL ACTIVATOR DEVR_DOSR"/>
    <property type="match status" value="1"/>
</dbReference>
<feature type="transmembrane region" description="Helical" evidence="4">
    <location>
        <begin position="150"/>
        <end position="167"/>
    </location>
</feature>
<keyword evidence="4" id="KW-0472">Membrane</keyword>
<gene>
    <name evidence="6" type="ORF">F8D48_08670</name>
</gene>
<feature type="transmembrane region" description="Helical" evidence="4">
    <location>
        <begin position="28"/>
        <end position="46"/>
    </location>
</feature>
<dbReference type="SMART" id="SM00421">
    <property type="entry name" value="HTH_LUXR"/>
    <property type="match status" value="1"/>
</dbReference>
<feature type="transmembrane region" description="Helical" evidence="4">
    <location>
        <begin position="362"/>
        <end position="382"/>
    </location>
</feature>
<dbReference type="PROSITE" id="PS50043">
    <property type="entry name" value="HTH_LUXR_2"/>
    <property type="match status" value="1"/>
</dbReference>
<dbReference type="InterPro" id="IPR036388">
    <property type="entry name" value="WH-like_DNA-bd_sf"/>
</dbReference>
<dbReference type="CDD" id="cd06170">
    <property type="entry name" value="LuxR_C_like"/>
    <property type="match status" value="1"/>
</dbReference>
<protein>
    <recommendedName>
        <fullName evidence="5">HTH luxR-type domain-containing protein</fullName>
    </recommendedName>
</protein>
<dbReference type="AlphaFoldDB" id="A0A7C8BTH2"/>
<dbReference type="RefSeq" id="WP_151431274.1">
    <property type="nucleotide sequence ID" value="NZ_JANJZI010000001.1"/>
</dbReference>
<feature type="transmembrane region" description="Helical" evidence="4">
    <location>
        <begin position="239"/>
        <end position="261"/>
    </location>
</feature>
<organism evidence="6 7">
    <name type="scientific">Adlercreutzia muris</name>
    <dbReference type="NCBI Taxonomy" id="1796610"/>
    <lineage>
        <taxon>Bacteria</taxon>
        <taxon>Bacillati</taxon>
        <taxon>Actinomycetota</taxon>
        <taxon>Coriobacteriia</taxon>
        <taxon>Eggerthellales</taxon>
        <taxon>Eggerthellaceae</taxon>
        <taxon>Adlercreutzia</taxon>
    </lineage>
</organism>
<dbReference type="InterPro" id="IPR000792">
    <property type="entry name" value="Tscrpt_reg_LuxR_C"/>
</dbReference>
<dbReference type="GO" id="GO:0003677">
    <property type="term" value="F:DNA binding"/>
    <property type="evidence" value="ECO:0007669"/>
    <property type="project" value="UniProtKB-KW"/>
</dbReference>
<reference evidence="6 7" key="1">
    <citation type="submission" date="2019-09" db="EMBL/GenBank/DDBJ databases">
        <title>Whole genome shotgun sequencing (WGS) of Ellagibacter isourolithinifaciens DSM 104140(T) and Adlercreutzia muris DSM 29508(T).</title>
        <authorList>
            <person name="Stoll D.A."/>
            <person name="Danylec N."/>
            <person name="Huch M."/>
        </authorList>
    </citation>
    <scope>NUCLEOTIDE SEQUENCE [LARGE SCALE GENOMIC DNA]</scope>
    <source>
        <strain evidence="6 7">DSM 29508</strain>
    </source>
</reference>
<proteinExistence type="predicted"/>
<dbReference type="PANTHER" id="PTHR44688:SF16">
    <property type="entry name" value="DNA-BINDING TRANSCRIPTIONAL ACTIVATOR DEVR_DOSR"/>
    <property type="match status" value="1"/>
</dbReference>
<dbReference type="SUPFAM" id="SSF46894">
    <property type="entry name" value="C-terminal effector domain of the bipartite response regulators"/>
    <property type="match status" value="1"/>
</dbReference>
<keyword evidence="3" id="KW-0804">Transcription</keyword>
<dbReference type="PRINTS" id="PR00038">
    <property type="entry name" value="HTHLUXR"/>
</dbReference>
<evidence type="ECO:0000256" key="4">
    <source>
        <dbReference type="SAM" id="Phobius"/>
    </source>
</evidence>
<comment type="caution">
    <text evidence="6">The sequence shown here is derived from an EMBL/GenBank/DDBJ whole genome shotgun (WGS) entry which is preliminary data.</text>
</comment>
<sequence length="480" mass="51355">MSATRYNDPMKIRFDSHRIRPIDNLEQMIPYLFALGCARTWMTLTFAAPAGAPAALALDPHMVFDYVYAALGIAVTVFARRLAPLHGRPWAKPAACAAMLAASLCIIAAPTAPSLAGGLGLAAAVLGAFGFCAMLLMYNEAIVPLSLMRIALYTAASRFIAVPLTYLCQGLDAKRLAAALVLLPLISVGSLVLAFRQLPARDLAPKAYPKFSFPVKPLVVLCIYAFAYGLRTHQLPEGAGVHSSLSTALVMGAFFVVVYFFSNRFSVSALFRSPLLLMICGLLLIPAEGLLGTTAAGYLISMGMTLMSLLISLLFYDLSKRMGIAIIALTGIMRVNSLFTIWGGSCADLLDTSGLAPSVQSIVITAAVVMLVLASTLMLLSGKELASRWGIRLLETDDLAEEGRRAEAVASRCDAVSVAYHLSPREDEIVRLIASGKTNPQIEQELFIAPGTLKAHIQHIYVKCGVHSRKELVEMCGGGA</sequence>
<evidence type="ECO:0000256" key="1">
    <source>
        <dbReference type="ARBA" id="ARBA00023015"/>
    </source>
</evidence>
<keyword evidence="1" id="KW-0805">Transcription regulation</keyword>
<evidence type="ECO:0000259" key="5">
    <source>
        <dbReference type="PROSITE" id="PS50043"/>
    </source>
</evidence>
<keyword evidence="2" id="KW-0238">DNA-binding</keyword>
<dbReference type="GO" id="GO:0006355">
    <property type="term" value="P:regulation of DNA-templated transcription"/>
    <property type="evidence" value="ECO:0007669"/>
    <property type="project" value="InterPro"/>
</dbReference>
<evidence type="ECO:0000256" key="2">
    <source>
        <dbReference type="ARBA" id="ARBA00023125"/>
    </source>
</evidence>
<feature type="transmembrane region" description="Helical" evidence="4">
    <location>
        <begin position="207"/>
        <end position="227"/>
    </location>
</feature>
<feature type="transmembrane region" description="Helical" evidence="4">
    <location>
        <begin position="90"/>
        <end position="109"/>
    </location>
</feature>
<feature type="transmembrane region" description="Helical" evidence="4">
    <location>
        <begin position="115"/>
        <end position="138"/>
    </location>
</feature>
<dbReference type="Gene3D" id="1.10.10.10">
    <property type="entry name" value="Winged helix-like DNA-binding domain superfamily/Winged helix DNA-binding domain"/>
    <property type="match status" value="1"/>
</dbReference>
<evidence type="ECO:0000256" key="3">
    <source>
        <dbReference type="ARBA" id="ARBA00023163"/>
    </source>
</evidence>
<feature type="transmembrane region" description="Helical" evidence="4">
    <location>
        <begin position="297"/>
        <end position="316"/>
    </location>
</feature>
<accession>A0A7C8BTH2</accession>
<dbReference type="InterPro" id="IPR016032">
    <property type="entry name" value="Sig_transdc_resp-reg_C-effctor"/>
</dbReference>
<feature type="transmembrane region" description="Helical" evidence="4">
    <location>
        <begin position="66"/>
        <end position="83"/>
    </location>
</feature>
<dbReference type="Pfam" id="PF00196">
    <property type="entry name" value="GerE"/>
    <property type="match status" value="1"/>
</dbReference>
<evidence type="ECO:0000313" key="6">
    <source>
        <dbReference type="EMBL" id="KAB1643696.1"/>
    </source>
</evidence>
<evidence type="ECO:0000313" key="7">
    <source>
        <dbReference type="Proteomes" id="UP000479639"/>
    </source>
</evidence>
<keyword evidence="4" id="KW-1133">Transmembrane helix</keyword>
<dbReference type="EMBL" id="WAJS01000027">
    <property type="protein sequence ID" value="KAB1643696.1"/>
    <property type="molecule type" value="Genomic_DNA"/>
</dbReference>
<feature type="transmembrane region" description="Helical" evidence="4">
    <location>
        <begin position="323"/>
        <end position="342"/>
    </location>
</feature>
<keyword evidence="4" id="KW-0812">Transmembrane</keyword>